<protein>
    <recommendedName>
        <fullName evidence="4">DUF4139 domain-containing protein</fullName>
    </recommendedName>
</protein>
<dbReference type="PANTHER" id="PTHR38075:SF1">
    <property type="entry name" value="DUF4139 DOMAIN-CONTAINING PROTEIN"/>
    <property type="match status" value="1"/>
</dbReference>
<keyword evidence="1" id="KW-0732">Signal</keyword>
<gene>
    <name evidence="2" type="ORF">SAJA_05370</name>
</gene>
<dbReference type="InParanoid" id="A0A423PX49"/>
<dbReference type="RefSeq" id="WP_123657610.1">
    <property type="nucleotide sequence ID" value="NZ_AYKG01000012.1"/>
</dbReference>
<proteinExistence type="predicted"/>
<dbReference type="Proteomes" id="UP000285310">
    <property type="component" value="Unassembled WGS sequence"/>
</dbReference>
<dbReference type="EMBL" id="AYKG01000012">
    <property type="protein sequence ID" value="ROO30131.1"/>
    <property type="molecule type" value="Genomic_DNA"/>
</dbReference>
<evidence type="ECO:0000313" key="3">
    <source>
        <dbReference type="Proteomes" id="UP000285310"/>
    </source>
</evidence>
<organism evidence="2 3">
    <name type="scientific">Salinisphaera japonica YTM-1</name>
    <dbReference type="NCBI Taxonomy" id="1209778"/>
    <lineage>
        <taxon>Bacteria</taxon>
        <taxon>Pseudomonadati</taxon>
        <taxon>Pseudomonadota</taxon>
        <taxon>Gammaproteobacteria</taxon>
        <taxon>Salinisphaerales</taxon>
        <taxon>Salinisphaeraceae</taxon>
        <taxon>Salinisphaera</taxon>
    </lineage>
</organism>
<dbReference type="PANTHER" id="PTHR38075">
    <property type="entry name" value="DUF4139 DOMAIN-CONTAINING PROTEIN"/>
    <property type="match status" value="1"/>
</dbReference>
<feature type="chain" id="PRO_5019058043" description="DUF4139 domain-containing protein" evidence="1">
    <location>
        <begin position="23"/>
        <end position="455"/>
    </location>
</feature>
<sequence length="455" mass="47688">MTAKTLFTAGALALGGLAAAQAAPEATGQTKGPAGDPTRTAMTLYSQGMAVMQTQRSLTLEQGTQTVRWPVAALPETSSLALVGDGLRLTGFDVAASAGRGLATRIGQRVTLGAGDEGQTRREATLVALEGDAALVRVDGRIERIALSSPMVIGWPAAEDDARRAVSLDIAAQTGGQQTAALLYQRAAPAWQASYTGTFDAKTGALRVNASAIIDNQSDSPLDADQAWLVAGQPQRADYNAPQPVMMMASKSRAAGDAQPGAPEATGGLYRYPLKNGLHIAAGATRGMTLMAPFTLDAKRRTTFTHYATAAGRGAREHATLALHANNSTNKPLPAGLIRIYDADARAQLLGGDTLDDVPDGAPIDLTLGEAFDITATREIAATETSGERRVRMTLFNASRTSRQVRIVERLPDNALLAPGTPKPSGRTEGAPIWQVTIPAGGQTEFSYRFVIDQD</sequence>
<reference evidence="2 3" key="1">
    <citation type="submission" date="2013-10" db="EMBL/GenBank/DDBJ databases">
        <title>Salinisphaera japonica YTM-1 Genome Sequencing.</title>
        <authorList>
            <person name="Lai Q."/>
            <person name="Li C."/>
            <person name="Shao Z."/>
        </authorList>
    </citation>
    <scope>NUCLEOTIDE SEQUENCE [LARGE SCALE GENOMIC DNA]</scope>
    <source>
        <strain evidence="2 3">YTM-1</strain>
    </source>
</reference>
<evidence type="ECO:0000256" key="1">
    <source>
        <dbReference type="SAM" id="SignalP"/>
    </source>
</evidence>
<accession>A0A423PX49</accession>
<evidence type="ECO:0008006" key="4">
    <source>
        <dbReference type="Google" id="ProtNLM"/>
    </source>
</evidence>
<dbReference type="OrthoDB" id="9808067at2"/>
<keyword evidence="3" id="KW-1185">Reference proteome</keyword>
<dbReference type="AlphaFoldDB" id="A0A423PX49"/>
<comment type="caution">
    <text evidence="2">The sequence shown here is derived from an EMBL/GenBank/DDBJ whole genome shotgun (WGS) entry which is preliminary data.</text>
</comment>
<feature type="signal peptide" evidence="1">
    <location>
        <begin position="1"/>
        <end position="22"/>
    </location>
</feature>
<name>A0A423PX49_9GAMM</name>
<evidence type="ECO:0000313" key="2">
    <source>
        <dbReference type="EMBL" id="ROO30131.1"/>
    </source>
</evidence>